<dbReference type="Proteomes" id="UP001242045">
    <property type="component" value="Unassembled WGS sequence"/>
</dbReference>
<comment type="caution">
    <text evidence="1">The sequence shown here is derived from an EMBL/GenBank/DDBJ whole genome shotgun (WGS) entry which is preliminary data.</text>
</comment>
<reference evidence="1" key="1">
    <citation type="submission" date="2023-07" db="EMBL/GenBank/DDBJ databases">
        <title>Sorghum-associated microbial communities from plants grown in Nebraska, USA.</title>
        <authorList>
            <person name="Schachtman D."/>
        </authorList>
    </citation>
    <scope>NUCLEOTIDE SEQUENCE</scope>
    <source>
        <strain evidence="1">DS3754</strain>
    </source>
</reference>
<dbReference type="RefSeq" id="WP_307685320.1">
    <property type="nucleotide sequence ID" value="NZ_JAUSRD010000007.1"/>
</dbReference>
<gene>
    <name evidence="1" type="ORF">J2W31_003200</name>
</gene>
<accession>A0AAW8CYV7</accession>
<evidence type="ECO:0000313" key="2">
    <source>
        <dbReference type="Proteomes" id="UP001242045"/>
    </source>
</evidence>
<evidence type="ECO:0000313" key="1">
    <source>
        <dbReference type="EMBL" id="MDP9894077.1"/>
    </source>
</evidence>
<organism evidence="1 2">
    <name type="scientific">Variovorax boronicumulans</name>
    <dbReference type="NCBI Taxonomy" id="436515"/>
    <lineage>
        <taxon>Bacteria</taxon>
        <taxon>Pseudomonadati</taxon>
        <taxon>Pseudomonadota</taxon>
        <taxon>Betaproteobacteria</taxon>
        <taxon>Burkholderiales</taxon>
        <taxon>Comamonadaceae</taxon>
        <taxon>Variovorax</taxon>
    </lineage>
</organism>
<protein>
    <submittedName>
        <fullName evidence="1">Uncharacterized protein</fullName>
    </submittedName>
</protein>
<dbReference type="AlphaFoldDB" id="A0AAW8CYV7"/>
<name>A0AAW8CYV7_9BURK</name>
<dbReference type="EMBL" id="JAUSRD010000007">
    <property type="protein sequence ID" value="MDP9894077.1"/>
    <property type="molecule type" value="Genomic_DNA"/>
</dbReference>
<proteinExistence type="predicted"/>
<sequence length="172" mass="19181">MTYRERARYRYAGYAAAIAICVTPLHNVEAGAIAPSLCAADEVTYFSCQIKRSKKVASLCGPSIIRRFDPGAELEYRYGRPSSIELRLPSFEGTRPVDFFRGEHLNPHGESTVVDSVLFSVGDVSYGITVREGRNKFIGVWKVEGKKYEERPCAGKAAFDNLLDLILKLPTR</sequence>